<feature type="transmembrane region" description="Helical" evidence="5">
    <location>
        <begin position="197"/>
        <end position="218"/>
    </location>
</feature>
<gene>
    <name evidence="6" type="ORF">N7509_000151</name>
</gene>
<keyword evidence="3 5" id="KW-1133">Transmembrane helix</keyword>
<dbReference type="Gene3D" id="1.20.1250.20">
    <property type="entry name" value="MFS general substrate transporter like domains"/>
    <property type="match status" value="2"/>
</dbReference>
<dbReference type="GO" id="GO:0016020">
    <property type="term" value="C:membrane"/>
    <property type="evidence" value="ECO:0007669"/>
    <property type="project" value="UniProtKB-SubCell"/>
</dbReference>
<evidence type="ECO:0000313" key="7">
    <source>
        <dbReference type="Proteomes" id="UP001147747"/>
    </source>
</evidence>
<dbReference type="EMBL" id="JAPZBU010000002">
    <property type="protein sequence ID" value="KAJ5414817.1"/>
    <property type="molecule type" value="Genomic_DNA"/>
</dbReference>
<comment type="caution">
    <text evidence="6">The sequence shown here is derived from an EMBL/GenBank/DDBJ whole genome shotgun (WGS) entry which is preliminary data.</text>
</comment>
<keyword evidence="7" id="KW-1185">Reference proteome</keyword>
<feature type="transmembrane region" description="Helical" evidence="5">
    <location>
        <begin position="345"/>
        <end position="368"/>
    </location>
</feature>
<evidence type="ECO:0000256" key="4">
    <source>
        <dbReference type="ARBA" id="ARBA00023136"/>
    </source>
</evidence>
<dbReference type="OrthoDB" id="422206at2759"/>
<comment type="subcellular location">
    <subcellularLocation>
        <location evidence="1">Membrane</location>
        <topology evidence="1">Multi-pass membrane protein</topology>
    </subcellularLocation>
</comment>
<keyword evidence="2 5" id="KW-0812">Transmembrane</keyword>
<feature type="transmembrane region" description="Helical" evidence="5">
    <location>
        <begin position="291"/>
        <end position="311"/>
    </location>
</feature>
<feature type="transmembrane region" description="Helical" evidence="5">
    <location>
        <begin position="323"/>
        <end position="339"/>
    </location>
</feature>
<evidence type="ECO:0000313" key="6">
    <source>
        <dbReference type="EMBL" id="KAJ5414817.1"/>
    </source>
</evidence>
<reference evidence="6" key="2">
    <citation type="journal article" date="2023" name="IMA Fungus">
        <title>Comparative genomic study of the Penicillium genus elucidates a diverse pangenome and 15 lateral gene transfer events.</title>
        <authorList>
            <person name="Petersen C."/>
            <person name="Sorensen T."/>
            <person name="Nielsen M.R."/>
            <person name="Sondergaard T.E."/>
            <person name="Sorensen J.L."/>
            <person name="Fitzpatrick D.A."/>
            <person name="Frisvad J.C."/>
            <person name="Nielsen K.L."/>
        </authorList>
    </citation>
    <scope>NUCLEOTIDE SEQUENCE</scope>
    <source>
        <strain evidence="6">IBT 29677</strain>
    </source>
</reference>
<organism evidence="6 7">
    <name type="scientific">Penicillium cosmopolitanum</name>
    <dbReference type="NCBI Taxonomy" id="1131564"/>
    <lineage>
        <taxon>Eukaryota</taxon>
        <taxon>Fungi</taxon>
        <taxon>Dikarya</taxon>
        <taxon>Ascomycota</taxon>
        <taxon>Pezizomycotina</taxon>
        <taxon>Eurotiomycetes</taxon>
        <taxon>Eurotiomycetidae</taxon>
        <taxon>Eurotiales</taxon>
        <taxon>Aspergillaceae</taxon>
        <taxon>Penicillium</taxon>
    </lineage>
</organism>
<reference evidence="6" key="1">
    <citation type="submission" date="2022-12" db="EMBL/GenBank/DDBJ databases">
        <authorList>
            <person name="Petersen C."/>
        </authorList>
    </citation>
    <scope>NUCLEOTIDE SEQUENCE</scope>
    <source>
        <strain evidence="6">IBT 29677</strain>
    </source>
</reference>
<evidence type="ECO:0008006" key="8">
    <source>
        <dbReference type="Google" id="ProtNLM"/>
    </source>
</evidence>
<feature type="transmembrane region" description="Helical" evidence="5">
    <location>
        <begin position="80"/>
        <end position="100"/>
    </location>
</feature>
<sequence>MHDMKDFWSVKKVMPDLEAVVTTSVGEVVGSPPRLYKRRFYGLASIFLSNAVLTWAWLSFAMVNDLAQERFGVDTTAINWFSNVYSLAFAPFLVSGWFINRYGIKKSLLVAISGTVVGSWLRYGGVVISSYPITMAGQALLGVSQIFIVPLPMSYSKMWFNPDQRVLPTTIGSLATTIGSMLGSITTPYMTPTVDSLPRAVLIVSIISTATSALAIFVPADPPTPASYNVEPPSNSQRLSRSESIRFLAKSLEFWLLAITFIISLGLFNTWSTLLFLYLTPYGFPATDVGLTAGLFSGVGVSIALLVAPFIDKWKLHVPTAKITATGSTIGYVIFIWIPQVQSRVFAFTVGTVMGVCGSIFVSVALELMAEMLYPVPEEFCATFVWCVGNLIAVPITYGLNAGANPNGNPPGEMKASLIAQAVLAVVLVAIPINLLGLFGREKNTRFFRRENQMSAAAGLGKR</sequence>
<dbReference type="Pfam" id="PF07690">
    <property type="entry name" value="MFS_1"/>
    <property type="match status" value="1"/>
</dbReference>
<dbReference type="Proteomes" id="UP001147747">
    <property type="component" value="Unassembled WGS sequence"/>
</dbReference>
<dbReference type="InterPro" id="IPR036259">
    <property type="entry name" value="MFS_trans_sf"/>
</dbReference>
<feature type="transmembrane region" description="Helical" evidence="5">
    <location>
        <begin position="418"/>
        <end position="440"/>
    </location>
</feature>
<feature type="transmembrane region" description="Helical" evidence="5">
    <location>
        <begin position="40"/>
        <end position="60"/>
    </location>
</feature>
<accession>A0A9W9WCI4</accession>
<evidence type="ECO:0000256" key="3">
    <source>
        <dbReference type="ARBA" id="ARBA00022989"/>
    </source>
</evidence>
<dbReference type="InterPro" id="IPR049680">
    <property type="entry name" value="FLVCR1-2_SLC49-like"/>
</dbReference>
<dbReference type="RefSeq" id="XP_056494663.1">
    <property type="nucleotide sequence ID" value="XM_056624798.1"/>
</dbReference>
<dbReference type="PANTHER" id="PTHR10924">
    <property type="entry name" value="MAJOR FACILITATOR SUPERFAMILY PROTEIN-RELATED"/>
    <property type="match status" value="1"/>
</dbReference>
<feature type="transmembrane region" description="Helical" evidence="5">
    <location>
        <begin position="166"/>
        <end position="185"/>
    </location>
</feature>
<name>A0A9W9WCI4_9EURO</name>
<proteinExistence type="predicted"/>
<dbReference type="SUPFAM" id="SSF103473">
    <property type="entry name" value="MFS general substrate transporter"/>
    <property type="match status" value="1"/>
</dbReference>
<evidence type="ECO:0000256" key="5">
    <source>
        <dbReference type="SAM" id="Phobius"/>
    </source>
</evidence>
<evidence type="ECO:0000256" key="1">
    <source>
        <dbReference type="ARBA" id="ARBA00004141"/>
    </source>
</evidence>
<feature type="transmembrane region" description="Helical" evidence="5">
    <location>
        <begin position="135"/>
        <end position="154"/>
    </location>
</feature>
<keyword evidence="4 5" id="KW-0472">Membrane</keyword>
<dbReference type="AlphaFoldDB" id="A0A9W9WCI4"/>
<dbReference type="GO" id="GO:0022857">
    <property type="term" value="F:transmembrane transporter activity"/>
    <property type="evidence" value="ECO:0007669"/>
    <property type="project" value="InterPro"/>
</dbReference>
<feature type="transmembrane region" description="Helical" evidence="5">
    <location>
        <begin position="254"/>
        <end position="279"/>
    </location>
</feature>
<protein>
    <recommendedName>
        <fullName evidence="8">Major facilitator superfamily (MFS) profile domain-containing protein</fullName>
    </recommendedName>
</protein>
<dbReference type="PANTHER" id="PTHR10924:SF6">
    <property type="entry name" value="SOLUTE CARRIER FAMILY 49 MEMBER A3"/>
    <property type="match status" value="1"/>
</dbReference>
<dbReference type="GeneID" id="81363778"/>
<dbReference type="InterPro" id="IPR011701">
    <property type="entry name" value="MFS"/>
</dbReference>
<evidence type="ECO:0000256" key="2">
    <source>
        <dbReference type="ARBA" id="ARBA00022692"/>
    </source>
</evidence>